<name>A0A9D1S8A9_9FIRM</name>
<evidence type="ECO:0000259" key="1">
    <source>
        <dbReference type="PROSITE" id="PS50943"/>
    </source>
</evidence>
<dbReference type="PROSITE" id="PS50943">
    <property type="entry name" value="HTH_CROC1"/>
    <property type="match status" value="1"/>
</dbReference>
<evidence type="ECO:0000313" key="2">
    <source>
        <dbReference type="EMBL" id="HIU50646.1"/>
    </source>
</evidence>
<dbReference type="CDD" id="cd00093">
    <property type="entry name" value="HTH_XRE"/>
    <property type="match status" value="1"/>
</dbReference>
<dbReference type="GO" id="GO:0003677">
    <property type="term" value="F:DNA binding"/>
    <property type="evidence" value="ECO:0007669"/>
    <property type="project" value="InterPro"/>
</dbReference>
<proteinExistence type="predicted"/>
<accession>A0A9D1S8A9</accession>
<reference evidence="2" key="2">
    <citation type="journal article" date="2021" name="PeerJ">
        <title>Extensive microbial diversity within the chicken gut microbiome revealed by metagenomics and culture.</title>
        <authorList>
            <person name="Gilroy R."/>
            <person name="Ravi A."/>
            <person name="Getino M."/>
            <person name="Pursley I."/>
            <person name="Horton D.L."/>
            <person name="Alikhan N.F."/>
            <person name="Baker D."/>
            <person name="Gharbi K."/>
            <person name="Hall N."/>
            <person name="Watson M."/>
            <person name="Adriaenssens E.M."/>
            <person name="Foster-Nyarko E."/>
            <person name="Jarju S."/>
            <person name="Secka A."/>
            <person name="Antonio M."/>
            <person name="Oren A."/>
            <person name="Chaudhuri R.R."/>
            <person name="La Ragione R."/>
            <person name="Hildebrand F."/>
            <person name="Pallen M.J."/>
        </authorList>
    </citation>
    <scope>NUCLEOTIDE SEQUENCE</scope>
    <source>
        <strain evidence="2">ChiGjej1B1-1684</strain>
    </source>
</reference>
<dbReference type="Gene3D" id="1.10.260.40">
    <property type="entry name" value="lambda repressor-like DNA-binding domains"/>
    <property type="match status" value="1"/>
</dbReference>
<feature type="domain" description="HTH cro/C1-type" evidence="1">
    <location>
        <begin position="7"/>
        <end position="65"/>
    </location>
</feature>
<dbReference type="SMART" id="SM00530">
    <property type="entry name" value="HTH_XRE"/>
    <property type="match status" value="1"/>
</dbReference>
<comment type="caution">
    <text evidence="2">The sequence shown here is derived from an EMBL/GenBank/DDBJ whole genome shotgun (WGS) entry which is preliminary data.</text>
</comment>
<dbReference type="Proteomes" id="UP000824118">
    <property type="component" value="Unassembled WGS sequence"/>
</dbReference>
<dbReference type="EMBL" id="DVNG01000096">
    <property type="protein sequence ID" value="HIU50646.1"/>
    <property type="molecule type" value="Genomic_DNA"/>
</dbReference>
<dbReference type="AlphaFoldDB" id="A0A9D1S8A9"/>
<sequence length="176" mass="20007">MAIGERIRFFRNLRGMTQKYLGIQVGFPEKTADIRMAQYESGSRTPKADLTNNLAEVFGVSSQALTVPDIDSDLGLMHTLFTLEDLYGMRAESVNGEIHLCFDESKPTASKSVFAMLAAWAEQAEKYRNGEITKEQYDEWRYTYPKLDATQIWAKVPSQELSDAMVEAFKDKLKNM</sequence>
<organism evidence="2 3">
    <name type="scientific">Candidatus Limousia pullorum</name>
    <dbReference type="NCBI Taxonomy" id="2840860"/>
    <lineage>
        <taxon>Bacteria</taxon>
        <taxon>Bacillati</taxon>
        <taxon>Bacillota</taxon>
        <taxon>Clostridia</taxon>
        <taxon>Eubacteriales</taxon>
        <taxon>Oscillospiraceae</taxon>
        <taxon>Oscillospiraceae incertae sedis</taxon>
        <taxon>Candidatus Limousia</taxon>
    </lineage>
</organism>
<reference evidence="2" key="1">
    <citation type="submission" date="2020-10" db="EMBL/GenBank/DDBJ databases">
        <authorList>
            <person name="Gilroy R."/>
        </authorList>
    </citation>
    <scope>NUCLEOTIDE SEQUENCE</scope>
    <source>
        <strain evidence="2">ChiGjej1B1-1684</strain>
    </source>
</reference>
<dbReference type="InterPro" id="IPR010982">
    <property type="entry name" value="Lambda_DNA-bd_dom_sf"/>
</dbReference>
<dbReference type="SUPFAM" id="SSF47413">
    <property type="entry name" value="lambda repressor-like DNA-binding domains"/>
    <property type="match status" value="1"/>
</dbReference>
<protein>
    <submittedName>
        <fullName evidence="2">Helix-turn-helix transcriptional regulator</fullName>
    </submittedName>
</protein>
<gene>
    <name evidence="2" type="ORF">IAD22_06505</name>
</gene>
<dbReference type="InterPro" id="IPR001387">
    <property type="entry name" value="Cro/C1-type_HTH"/>
</dbReference>
<evidence type="ECO:0000313" key="3">
    <source>
        <dbReference type="Proteomes" id="UP000824118"/>
    </source>
</evidence>